<comment type="similarity">
    <text evidence="1">Belongs to the thioredoxin family. DsbA subfamily.</text>
</comment>
<feature type="region of interest" description="Disordered" evidence="6">
    <location>
        <begin position="27"/>
        <end position="49"/>
    </location>
</feature>
<feature type="chain" id="PRO_5045285272" evidence="7">
    <location>
        <begin position="24"/>
        <end position="249"/>
    </location>
</feature>
<evidence type="ECO:0000313" key="10">
    <source>
        <dbReference type="Proteomes" id="UP001196661"/>
    </source>
</evidence>
<keyword evidence="4" id="KW-1015">Disulfide bond</keyword>
<evidence type="ECO:0000256" key="1">
    <source>
        <dbReference type="ARBA" id="ARBA00005791"/>
    </source>
</evidence>
<dbReference type="EMBL" id="JADOER010000009">
    <property type="protein sequence ID" value="MBT9312568.1"/>
    <property type="molecule type" value="Genomic_DNA"/>
</dbReference>
<sequence length="249" mass="26780">MAFKQVFIRTVTTAALVALVGCASNSTPTDQGPGAQADPTQQAEGPAPSQAELDAAEADWRARQDEINQVLASMDRGTFIGSSPTKGNATADVVLVKFSDFECPFCAVAAGHMKAFVEERGDEVLYVYKHLPLNSIHPEATPAAKASWAAAQQDQFWIYHNGLFANQERLGDALYQELAEQIGLDMEQFERDRTSEAAQTAVDADLALAEQLQLRGTPSFLMGGLLIPPGVPPESFGELLDNLKATQTP</sequence>
<keyword evidence="5" id="KW-0676">Redox-active center</keyword>
<comment type="caution">
    <text evidence="9">The sequence shown here is derived from an EMBL/GenBank/DDBJ whole genome shotgun (WGS) entry which is preliminary data.</text>
</comment>
<evidence type="ECO:0000256" key="4">
    <source>
        <dbReference type="ARBA" id="ARBA00023157"/>
    </source>
</evidence>
<evidence type="ECO:0000256" key="3">
    <source>
        <dbReference type="ARBA" id="ARBA00023002"/>
    </source>
</evidence>
<dbReference type="PROSITE" id="PS51257">
    <property type="entry name" value="PROKAR_LIPOPROTEIN"/>
    <property type="match status" value="1"/>
</dbReference>
<feature type="domain" description="Thioredoxin" evidence="8">
    <location>
        <begin position="41"/>
        <end position="245"/>
    </location>
</feature>
<keyword evidence="10" id="KW-1185">Reference proteome</keyword>
<dbReference type="SUPFAM" id="SSF52833">
    <property type="entry name" value="Thioredoxin-like"/>
    <property type="match status" value="1"/>
</dbReference>
<dbReference type="InterPro" id="IPR013766">
    <property type="entry name" value="Thioredoxin_domain"/>
</dbReference>
<dbReference type="Proteomes" id="UP001196661">
    <property type="component" value="Unassembled WGS sequence"/>
</dbReference>
<dbReference type="InterPro" id="IPR012336">
    <property type="entry name" value="Thioredoxin-like_fold"/>
</dbReference>
<feature type="signal peptide" evidence="7">
    <location>
        <begin position="1"/>
        <end position="23"/>
    </location>
</feature>
<dbReference type="PANTHER" id="PTHR13887">
    <property type="entry name" value="GLUTATHIONE S-TRANSFERASE KAPPA"/>
    <property type="match status" value="1"/>
</dbReference>
<dbReference type="RefSeq" id="WP_215618468.1">
    <property type="nucleotide sequence ID" value="NZ_JADOER010000009.1"/>
</dbReference>
<evidence type="ECO:0000256" key="6">
    <source>
        <dbReference type="SAM" id="MobiDB-lite"/>
    </source>
</evidence>
<dbReference type="InterPro" id="IPR036249">
    <property type="entry name" value="Thioredoxin-like_sf"/>
</dbReference>
<reference evidence="9 10" key="1">
    <citation type="journal article" date="2021" name="Mar. Drugs">
        <title>Genome Reduction and Secondary Metabolism of the Marine Sponge-Associated Cyanobacterium Leptothoe.</title>
        <authorList>
            <person name="Konstantinou D."/>
            <person name="Popin R.V."/>
            <person name="Fewer D.P."/>
            <person name="Sivonen K."/>
            <person name="Gkelis S."/>
        </authorList>
    </citation>
    <scope>NUCLEOTIDE SEQUENCE [LARGE SCALE GENOMIC DNA]</scope>
    <source>
        <strain evidence="9 10">TAU-MAC 1615</strain>
    </source>
</reference>
<dbReference type="PANTHER" id="PTHR13887:SF14">
    <property type="entry name" value="DISULFIDE BOND FORMATION PROTEIN D"/>
    <property type="match status" value="1"/>
</dbReference>
<name>A0ABS5Y4Z2_9CYAN</name>
<evidence type="ECO:0000256" key="5">
    <source>
        <dbReference type="ARBA" id="ARBA00023284"/>
    </source>
</evidence>
<dbReference type="Gene3D" id="3.40.30.10">
    <property type="entry name" value="Glutaredoxin"/>
    <property type="match status" value="1"/>
</dbReference>
<evidence type="ECO:0000259" key="8">
    <source>
        <dbReference type="PROSITE" id="PS51352"/>
    </source>
</evidence>
<evidence type="ECO:0000256" key="7">
    <source>
        <dbReference type="SAM" id="SignalP"/>
    </source>
</evidence>
<protein>
    <submittedName>
        <fullName evidence="9">Thioredoxin domain-containing protein</fullName>
    </submittedName>
</protein>
<evidence type="ECO:0000256" key="2">
    <source>
        <dbReference type="ARBA" id="ARBA00022729"/>
    </source>
</evidence>
<dbReference type="Pfam" id="PF13462">
    <property type="entry name" value="Thioredoxin_4"/>
    <property type="match status" value="1"/>
</dbReference>
<accession>A0ABS5Y4Z2</accession>
<gene>
    <name evidence="9" type="ORF">IXB28_10155</name>
</gene>
<keyword evidence="2 7" id="KW-0732">Signal</keyword>
<evidence type="ECO:0000313" key="9">
    <source>
        <dbReference type="EMBL" id="MBT9312568.1"/>
    </source>
</evidence>
<dbReference type="PROSITE" id="PS51352">
    <property type="entry name" value="THIOREDOXIN_2"/>
    <property type="match status" value="1"/>
</dbReference>
<organism evidence="9 10">
    <name type="scientific">Leptothoe kymatousa TAU-MAC 1615</name>
    <dbReference type="NCBI Taxonomy" id="2364775"/>
    <lineage>
        <taxon>Bacteria</taxon>
        <taxon>Bacillati</taxon>
        <taxon>Cyanobacteriota</taxon>
        <taxon>Cyanophyceae</taxon>
        <taxon>Nodosilineales</taxon>
        <taxon>Cymatolegaceae</taxon>
        <taxon>Leptothoe</taxon>
        <taxon>Leptothoe kymatousa</taxon>
    </lineage>
</organism>
<proteinExistence type="inferred from homology"/>
<keyword evidence="3" id="KW-0560">Oxidoreductase</keyword>